<feature type="repeat" description="WD" evidence="3">
    <location>
        <begin position="189"/>
        <end position="230"/>
    </location>
</feature>
<feature type="non-terminal residue" evidence="4">
    <location>
        <position position="232"/>
    </location>
</feature>
<feature type="repeat" description="WD" evidence="3">
    <location>
        <begin position="146"/>
        <end position="187"/>
    </location>
</feature>
<dbReference type="AlphaFoldDB" id="A0A2J7ZI35"/>
<dbReference type="SMART" id="SM00320">
    <property type="entry name" value="WD40"/>
    <property type="match status" value="2"/>
</dbReference>
<dbReference type="PROSITE" id="PS00678">
    <property type="entry name" value="WD_REPEATS_1"/>
    <property type="match status" value="2"/>
</dbReference>
<dbReference type="PROSITE" id="PS50082">
    <property type="entry name" value="WD_REPEATS_2"/>
    <property type="match status" value="2"/>
</dbReference>
<dbReference type="SUPFAM" id="SSF50998">
    <property type="entry name" value="Quinoprotein alcohol dehydrogenase-like"/>
    <property type="match status" value="1"/>
</dbReference>
<evidence type="ECO:0000256" key="2">
    <source>
        <dbReference type="ARBA" id="ARBA00022737"/>
    </source>
</evidence>
<dbReference type="PANTHER" id="PTHR19848">
    <property type="entry name" value="WD40 REPEAT PROTEIN"/>
    <property type="match status" value="1"/>
</dbReference>
<dbReference type="InterPro" id="IPR001632">
    <property type="entry name" value="WD40_G-protein_beta-like"/>
</dbReference>
<evidence type="ECO:0000313" key="5">
    <source>
        <dbReference type="Proteomes" id="UP000236333"/>
    </source>
</evidence>
<dbReference type="InterPro" id="IPR015943">
    <property type="entry name" value="WD40/YVTN_repeat-like_dom_sf"/>
</dbReference>
<dbReference type="Pfam" id="PF00400">
    <property type="entry name" value="WD40"/>
    <property type="match status" value="2"/>
</dbReference>
<dbReference type="OrthoDB" id="674604at2759"/>
<sequence>MNRHQKAHEGAFAHTRYLVRHLVACRDVPSLEDLLYDYSFLASAVGQGCCPAIIRDLLALPEGQRTTPVDDALRWLQVQQDRLAGEERLDAQGVLVSGLRCPPGTVPFRRAQAAAEQAAAGGKPNQWKLKQAPGAVRSWPAAKLVLQGHQGAPTCLAWSPDGRTLASGSEDHHIILWDVLNGERLGALTVVNDKRAYCLAWSPDGRMLASGDTDNHVRLWDAASGGCSVALK</sequence>
<organism evidence="4 5">
    <name type="scientific">Tetrabaena socialis</name>
    <dbReference type="NCBI Taxonomy" id="47790"/>
    <lineage>
        <taxon>Eukaryota</taxon>
        <taxon>Viridiplantae</taxon>
        <taxon>Chlorophyta</taxon>
        <taxon>core chlorophytes</taxon>
        <taxon>Chlorophyceae</taxon>
        <taxon>CS clade</taxon>
        <taxon>Chlamydomonadales</taxon>
        <taxon>Tetrabaenaceae</taxon>
        <taxon>Tetrabaena</taxon>
    </lineage>
</organism>
<protein>
    <submittedName>
        <fullName evidence="4">WD repeat domain-containing protein</fullName>
    </submittedName>
</protein>
<dbReference type="Proteomes" id="UP000236333">
    <property type="component" value="Unassembled WGS sequence"/>
</dbReference>
<reference evidence="4 5" key="1">
    <citation type="journal article" date="2017" name="Mol. Biol. Evol.">
        <title>The 4-celled Tetrabaena socialis nuclear genome reveals the essential components for genetic control of cell number at the origin of multicellularity in the volvocine lineage.</title>
        <authorList>
            <person name="Featherston J."/>
            <person name="Arakaki Y."/>
            <person name="Hanschen E.R."/>
            <person name="Ferris P.J."/>
            <person name="Michod R.E."/>
            <person name="Olson B.J.S.C."/>
            <person name="Nozaki H."/>
            <person name="Durand P.M."/>
        </authorList>
    </citation>
    <scope>NUCLEOTIDE SEQUENCE [LARGE SCALE GENOMIC DNA]</scope>
    <source>
        <strain evidence="4 5">NIES-571</strain>
    </source>
</reference>
<keyword evidence="2" id="KW-0677">Repeat</keyword>
<evidence type="ECO:0000256" key="1">
    <source>
        <dbReference type="ARBA" id="ARBA00022574"/>
    </source>
</evidence>
<dbReference type="EMBL" id="PGGS01001986">
    <property type="protein sequence ID" value="PNG99889.1"/>
    <property type="molecule type" value="Genomic_DNA"/>
</dbReference>
<dbReference type="PRINTS" id="PR00319">
    <property type="entry name" value="GPROTEINB"/>
</dbReference>
<evidence type="ECO:0000313" key="4">
    <source>
        <dbReference type="EMBL" id="PNG99889.1"/>
    </source>
</evidence>
<dbReference type="InterPro" id="IPR019775">
    <property type="entry name" value="WD40_repeat_CS"/>
</dbReference>
<comment type="caution">
    <text evidence="4">The sequence shown here is derived from an EMBL/GenBank/DDBJ whole genome shotgun (WGS) entry which is preliminary data.</text>
</comment>
<dbReference type="PROSITE" id="PS50294">
    <property type="entry name" value="WD_REPEATS_REGION"/>
    <property type="match status" value="2"/>
</dbReference>
<keyword evidence="5" id="KW-1185">Reference proteome</keyword>
<proteinExistence type="predicted"/>
<dbReference type="Gene3D" id="2.130.10.10">
    <property type="entry name" value="YVTN repeat-like/Quinoprotein amine dehydrogenase"/>
    <property type="match status" value="1"/>
</dbReference>
<gene>
    <name evidence="4" type="ORF">TSOC_014324</name>
</gene>
<dbReference type="InterPro" id="IPR001680">
    <property type="entry name" value="WD40_rpt"/>
</dbReference>
<evidence type="ECO:0000256" key="3">
    <source>
        <dbReference type="PROSITE-ProRule" id="PRU00221"/>
    </source>
</evidence>
<name>A0A2J7ZI35_9CHLO</name>
<dbReference type="InterPro" id="IPR011047">
    <property type="entry name" value="Quinoprotein_ADH-like_sf"/>
</dbReference>
<keyword evidence="1 3" id="KW-0853">WD repeat</keyword>
<dbReference type="PANTHER" id="PTHR19848:SF8">
    <property type="entry name" value="F-BOX AND WD REPEAT DOMAIN CONTAINING 7"/>
    <property type="match status" value="1"/>
</dbReference>
<accession>A0A2J7ZI35</accession>